<evidence type="ECO:0000256" key="7">
    <source>
        <dbReference type="SAM" id="Phobius"/>
    </source>
</evidence>
<feature type="transmembrane region" description="Helical" evidence="7">
    <location>
        <begin position="77"/>
        <end position="103"/>
    </location>
</feature>
<dbReference type="OrthoDB" id="3990054at2759"/>
<dbReference type="PANTHER" id="PTHR21212">
    <property type="entry name" value="BERNARDINELLI-SEIP CONGENITAL LIPODYSTROPHY 2 HOMOLOG BSCL2 PROTEIN"/>
    <property type="match status" value="1"/>
</dbReference>
<accession>A0A8J5V476</accession>
<dbReference type="GO" id="GO:0140042">
    <property type="term" value="P:lipid droplet formation"/>
    <property type="evidence" value="ECO:0007669"/>
    <property type="project" value="UniProtKB-ARBA"/>
</dbReference>
<evidence type="ECO:0000313" key="9">
    <source>
        <dbReference type="Proteomes" id="UP000729402"/>
    </source>
</evidence>
<dbReference type="EMBL" id="JAAALK010000289">
    <property type="protein sequence ID" value="KAG8050670.1"/>
    <property type="molecule type" value="Genomic_DNA"/>
</dbReference>
<keyword evidence="9" id="KW-1185">Reference proteome</keyword>
<keyword evidence="4 7" id="KW-1133">Transmembrane helix</keyword>
<feature type="transmembrane region" description="Helical" evidence="7">
    <location>
        <begin position="52"/>
        <end position="71"/>
    </location>
</feature>
<feature type="transmembrane region" description="Helical" evidence="7">
    <location>
        <begin position="110"/>
        <end position="135"/>
    </location>
</feature>
<keyword evidence="6 7" id="KW-0472">Membrane</keyword>
<evidence type="ECO:0008006" key="10">
    <source>
        <dbReference type="Google" id="ProtNLM"/>
    </source>
</evidence>
<keyword evidence="2 7" id="KW-0812">Transmembrane</keyword>
<evidence type="ECO:0000256" key="3">
    <source>
        <dbReference type="ARBA" id="ARBA00022824"/>
    </source>
</evidence>
<proteinExistence type="predicted"/>
<evidence type="ECO:0000256" key="4">
    <source>
        <dbReference type="ARBA" id="ARBA00022989"/>
    </source>
</evidence>
<keyword evidence="5" id="KW-0443">Lipid metabolism</keyword>
<dbReference type="CDD" id="cd23995">
    <property type="entry name" value="Seipin_BSCL2_like"/>
    <property type="match status" value="1"/>
</dbReference>
<keyword evidence="3" id="KW-0256">Endoplasmic reticulum</keyword>
<dbReference type="PANTHER" id="PTHR21212:SF5">
    <property type="entry name" value="SEIPIN-1"/>
    <property type="match status" value="1"/>
</dbReference>
<name>A0A8J5V476_ZIZPA</name>
<evidence type="ECO:0000256" key="6">
    <source>
        <dbReference type="ARBA" id="ARBA00023136"/>
    </source>
</evidence>
<comment type="caution">
    <text evidence="8">The sequence shown here is derived from an EMBL/GenBank/DDBJ whole genome shotgun (WGS) entry which is preliminary data.</text>
</comment>
<feature type="transmembrane region" description="Helical" evidence="7">
    <location>
        <begin position="309"/>
        <end position="333"/>
    </location>
</feature>
<gene>
    <name evidence="8" type="ORF">GUJ93_ZPchr0009g1129</name>
</gene>
<dbReference type="AlphaFoldDB" id="A0A8J5V476"/>
<protein>
    <recommendedName>
        <fullName evidence="10">Seipin</fullName>
    </recommendedName>
</protein>
<evidence type="ECO:0000256" key="5">
    <source>
        <dbReference type="ARBA" id="ARBA00023098"/>
    </source>
</evidence>
<evidence type="ECO:0000256" key="1">
    <source>
        <dbReference type="ARBA" id="ARBA00004477"/>
    </source>
</evidence>
<reference evidence="8" key="2">
    <citation type="submission" date="2021-02" db="EMBL/GenBank/DDBJ databases">
        <authorList>
            <person name="Kimball J.A."/>
            <person name="Haas M.W."/>
            <person name="Macchietto M."/>
            <person name="Kono T."/>
            <person name="Duquette J."/>
            <person name="Shao M."/>
        </authorList>
    </citation>
    <scope>NUCLEOTIDE SEQUENCE</scope>
    <source>
        <tissue evidence="8">Fresh leaf tissue</tissue>
    </source>
</reference>
<evidence type="ECO:0000313" key="8">
    <source>
        <dbReference type="EMBL" id="KAG8050670.1"/>
    </source>
</evidence>
<dbReference type="GO" id="GO:0006629">
    <property type="term" value="P:lipid metabolic process"/>
    <property type="evidence" value="ECO:0007669"/>
    <property type="project" value="UniProtKB-KW"/>
</dbReference>
<reference evidence="8" key="1">
    <citation type="journal article" date="2021" name="bioRxiv">
        <title>Whole Genome Assembly and Annotation of Northern Wild Rice, Zizania palustris L., Supports a Whole Genome Duplication in the Zizania Genus.</title>
        <authorList>
            <person name="Haas M."/>
            <person name="Kono T."/>
            <person name="Macchietto M."/>
            <person name="Millas R."/>
            <person name="McGilp L."/>
            <person name="Shao M."/>
            <person name="Duquette J."/>
            <person name="Hirsch C.N."/>
            <person name="Kimball J."/>
        </authorList>
    </citation>
    <scope>NUCLEOTIDE SEQUENCE</scope>
    <source>
        <tissue evidence="8">Fresh leaf tissue</tissue>
    </source>
</reference>
<dbReference type="InterPro" id="IPR009617">
    <property type="entry name" value="Seipin"/>
</dbReference>
<dbReference type="GO" id="GO:0005789">
    <property type="term" value="C:endoplasmic reticulum membrane"/>
    <property type="evidence" value="ECO:0007669"/>
    <property type="project" value="UniProtKB-SubCell"/>
</dbReference>
<organism evidence="8 9">
    <name type="scientific">Zizania palustris</name>
    <name type="common">Northern wild rice</name>
    <dbReference type="NCBI Taxonomy" id="103762"/>
    <lineage>
        <taxon>Eukaryota</taxon>
        <taxon>Viridiplantae</taxon>
        <taxon>Streptophyta</taxon>
        <taxon>Embryophyta</taxon>
        <taxon>Tracheophyta</taxon>
        <taxon>Spermatophyta</taxon>
        <taxon>Magnoliopsida</taxon>
        <taxon>Liliopsida</taxon>
        <taxon>Poales</taxon>
        <taxon>Poaceae</taxon>
        <taxon>BOP clade</taxon>
        <taxon>Oryzoideae</taxon>
        <taxon>Oryzeae</taxon>
        <taxon>Zizaniinae</taxon>
        <taxon>Zizania</taxon>
    </lineage>
</organism>
<evidence type="ECO:0000256" key="2">
    <source>
        <dbReference type="ARBA" id="ARBA00022692"/>
    </source>
</evidence>
<dbReference type="Pfam" id="PF06775">
    <property type="entry name" value="Seipin"/>
    <property type="match status" value="1"/>
</dbReference>
<comment type="subcellular location">
    <subcellularLocation>
        <location evidence="1">Endoplasmic reticulum membrane</location>
        <topology evidence="1">Multi-pass membrane protein</topology>
    </subcellularLocation>
</comment>
<dbReference type="Proteomes" id="UP000729402">
    <property type="component" value="Unassembled WGS sequence"/>
</dbReference>
<sequence length="415" mass="45338">MQPNSTATATTSSCLRRQRLAAPAAAAAYESDGEGFYTGRPRNPTAGDSTDVFLFLAVPAGWLVRLAAFLVERVASAILSLVHPFAALVGRLRAVPAAAAALLRRAASGLIAAVCTFAALAAAFAVSFLIGAALVRHWVAEPVSVRQPLYFDYTEAQPSAAVALGGGARGTPLPAGHSVRVSMALLLPDSYHNHEVGVFQIKSEAISASGIVIASTTQPCMIRYKSSPFRLMQTALMCVPLTMGMRSESQNANLKLLHYREGHGHHKRTDLIRVLLQPRAMTMHLPQVYQAEIFVQSSLPWTKELVRTLKWTLCVWVSLSIYILLLVLAIYCVRSSVLSAGNRRLHDHNDHQIDDKETSVLDMEDLDRRSDKRLSGGVAVKWKERIRQRKAQHGDRVELKFTEGSTSCVTMEETG</sequence>